<feature type="transmembrane region" description="Helical" evidence="1">
    <location>
        <begin position="203"/>
        <end position="224"/>
    </location>
</feature>
<proteinExistence type="predicted"/>
<organism evidence="2 3">
    <name type="scientific">Desulfomonile tiedjei (strain ATCC 49306 / DSM 6799 / DCB-1)</name>
    <dbReference type="NCBI Taxonomy" id="706587"/>
    <lineage>
        <taxon>Bacteria</taxon>
        <taxon>Pseudomonadati</taxon>
        <taxon>Thermodesulfobacteriota</taxon>
        <taxon>Desulfomonilia</taxon>
        <taxon>Desulfomonilales</taxon>
        <taxon>Desulfomonilaceae</taxon>
        <taxon>Desulfomonile</taxon>
    </lineage>
</organism>
<evidence type="ECO:0000256" key="1">
    <source>
        <dbReference type="SAM" id="Phobius"/>
    </source>
</evidence>
<keyword evidence="1" id="KW-0472">Membrane</keyword>
<keyword evidence="3" id="KW-1185">Reference proteome</keyword>
<dbReference type="RefSeq" id="WP_014808133.1">
    <property type="nucleotide sequence ID" value="NC_018025.1"/>
</dbReference>
<accession>I4C083</accession>
<feature type="transmembrane region" description="Helical" evidence="1">
    <location>
        <begin position="12"/>
        <end position="34"/>
    </location>
</feature>
<dbReference type="HOGENOM" id="CLU_568298_0_0_7"/>
<name>I4C083_DESTA</name>
<dbReference type="EMBL" id="CP003360">
    <property type="protein sequence ID" value="AFM22974.1"/>
    <property type="molecule type" value="Genomic_DNA"/>
</dbReference>
<keyword evidence="1" id="KW-1133">Transmembrane helix</keyword>
<feature type="transmembrane region" description="Helical" evidence="1">
    <location>
        <begin position="71"/>
        <end position="89"/>
    </location>
</feature>
<gene>
    <name evidence="2" type="ordered locus">Desti_0228</name>
</gene>
<dbReference type="KEGG" id="dti:Desti_0228"/>
<dbReference type="AlphaFoldDB" id="I4C083"/>
<feature type="transmembrane region" description="Helical" evidence="1">
    <location>
        <begin position="340"/>
        <end position="361"/>
    </location>
</feature>
<reference evidence="3" key="1">
    <citation type="submission" date="2012-06" db="EMBL/GenBank/DDBJ databases">
        <title>Complete sequence of chromosome of Desulfomonile tiedjei DSM 6799.</title>
        <authorList>
            <person name="Lucas S."/>
            <person name="Copeland A."/>
            <person name="Lapidus A."/>
            <person name="Glavina del Rio T."/>
            <person name="Dalin E."/>
            <person name="Tice H."/>
            <person name="Bruce D."/>
            <person name="Goodwin L."/>
            <person name="Pitluck S."/>
            <person name="Peters L."/>
            <person name="Ovchinnikova G."/>
            <person name="Zeytun A."/>
            <person name="Lu M."/>
            <person name="Kyrpides N."/>
            <person name="Mavromatis K."/>
            <person name="Ivanova N."/>
            <person name="Brettin T."/>
            <person name="Detter J.C."/>
            <person name="Han C."/>
            <person name="Larimer F."/>
            <person name="Land M."/>
            <person name="Hauser L."/>
            <person name="Markowitz V."/>
            <person name="Cheng J.-F."/>
            <person name="Hugenholtz P."/>
            <person name="Woyke T."/>
            <person name="Wu D."/>
            <person name="Spring S."/>
            <person name="Schroeder M."/>
            <person name="Brambilla E."/>
            <person name="Klenk H.-P."/>
            <person name="Eisen J.A."/>
        </authorList>
    </citation>
    <scope>NUCLEOTIDE SEQUENCE [LARGE SCALE GENOMIC DNA]</scope>
    <source>
        <strain evidence="3">ATCC 49306 / DSM 6799 / DCB-1</strain>
    </source>
</reference>
<sequence length="480" mass="53691">MSRFFAKDKIKIDGKLFVGLVFVLAGISIAWMGYFQAKLLWSRLAPFFPLSLPADVSERILASLSFIARDLISAISSLCAILIGIMWFFSGLGDVLRSGQLPQQSPDFADPGLVSETLRTGFPQYWRQSSWSARIMGRVWKSSRSISPISYELTGRMLKSCLKILLLALIIAFVFQAVSAIPGLLRRYLQISVTYLVPAARPLYALIGLTLLANLVLIVTFFPFRKKEFSRSGEALSVKGRVNPPMFFALLEEGCKLLNASNGLSRPSIRFTAETLGSTKGTLIENLPENWGLVARPGGFLCLPLSFFPLVLGFSRLVHFQRPAFEMPYMEFLKVHAFDYVFEVLFAIGLIMVGLYFAEWARVLFGIRRYRSDLVFCYAVENSESGTLTDPQPEPVDWKLANGADSEFANWAKNPESNAFRVEVFWAEVLSESAGPDSPRYVVGMQEQEGLNRSMWRILTIPFVITVEAEDRQILAGGST</sequence>
<feature type="transmembrane region" description="Helical" evidence="1">
    <location>
        <begin position="300"/>
        <end position="320"/>
    </location>
</feature>
<keyword evidence="1" id="KW-0812">Transmembrane</keyword>
<evidence type="ECO:0000313" key="2">
    <source>
        <dbReference type="EMBL" id="AFM22974.1"/>
    </source>
</evidence>
<protein>
    <submittedName>
        <fullName evidence="2">Uncharacterized protein</fullName>
    </submittedName>
</protein>
<dbReference type="Proteomes" id="UP000006055">
    <property type="component" value="Chromosome"/>
</dbReference>
<evidence type="ECO:0000313" key="3">
    <source>
        <dbReference type="Proteomes" id="UP000006055"/>
    </source>
</evidence>
<feature type="transmembrane region" description="Helical" evidence="1">
    <location>
        <begin position="164"/>
        <end position="183"/>
    </location>
</feature>